<dbReference type="InterPro" id="IPR000515">
    <property type="entry name" value="MetI-like"/>
</dbReference>
<proteinExistence type="inferred from homology"/>
<evidence type="ECO:0000256" key="5">
    <source>
        <dbReference type="ARBA" id="ARBA00023136"/>
    </source>
</evidence>
<dbReference type="GO" id="GO:0043190">
    <property type="term" value="C:ATP-binding cassette (ABC) transporter complex"/>
    <property type="evidence" value="ECO:0007669"/>
    <property type="project" value="InterPro"/>
</dbReference>
<dbReference type="Gene3D" id="3.40.190.120">
    <property type="entry name" value="Osmoprotection protein (prox), domain 2"/>
    <property type="match status" value="1"/>
</dbReference>
<dbReference type="InterPro" id="IPR007210">
    <property type="entry name" value="ABC_Gly_betaine_transp_sub-bd"/>
</dbReference>
<organism evidence="11 12">
    <name type="scientific">Rugamonas aquatica</name>
    <dbReference type="NCBI Taxonomy" id="2743357"/>
    <lineage>
        <taxon>Bacteria</taxon>
        <taxon>Pseudomonadati</taxon>
        <taxon>Pseudomonadota</taxon>
        <taxon>Betaproteobacteria</taxon>
        <taxon>Burkholderiales</taxon>
        <taxon>Oxalobacteraceae</taxon>
        <taxon>Telluria group</taxon>
        <taxon>Rugamonas</taxon>
    </lineage>
</organism>
<evidence type="ECO:0000256" key="1">
    <source>
        <dbReference type="ARBA" id="ARBA00004651"/>
    </source>
</evidence>
<evidence type="ECO:0000256" key="4">
    <source>
        <dbReference type="ARBA" id="ARBA00022989"/>
    </source>
</evidence>
<keyword evidence="9" id="KW-0732">Signal</keyword>
<feature type="chain" id="PRO_5025428636" evidence="9">
    <location>
        <begin position="21"/>
        <end position="512"/>
    </location>
</feature>
<dbReference type="EMBL" id="WHUG01000008">
    <property type="protein sequence ID" value="MQA40453.1"/>
    <property type="molecule type" value="Genomic_DNA"/>
</dbReference>
<dbReference type="GO" id="GO:0022857">
    <property type="term" value="F:transmembrane transporter activity"/>
    <property type="evidence" value="ECO:0007669"/>
    <property type="project" value="InterPro"/>
</dbReference>
<feature type="signal peptide" evidence="9">
    <location>
        <begin position="1"/>
        <end position="20"/>
    </location>
</feature>
<dbReference type="Pfam" id="PF04069">
    <property type="entry name" value="OpuAC"/>
    <property type="match status" value="1"/>
</dbReference>
<keyword evidence="12" id="KW-1185">Reference proteome</keyword>
<comment type="subcellular location">
    <subcellularLocation>
        <location evidence="1 8">Cell membrane</location>
        <topology evidence="1 8">Multi-pass membrane protein</topology>
    </subcellularLocation>
</comment>
<keyword evidence="5 8" id="KW-0472">Membrane</keyword>
<dbReference type="FunFam" id="1.10.3720.10:FF:000001">
    <property type="entry name" value="Glycine betaine ABC transporter, permease"/>
    <property type="match status" value="1"/>
</dbReference>
<dbReference type="PANTHER" id="PTHR30177:SF4">
    <property type="entry name" value="OSMOPROTECTANT IMPORT PERMEASE PROTEIN OSMW"/>
    <property type="match status" value="1"/>
</dbReference>
<feature type="transmembrane region" description="Helical" evidence="8">
    <location>
        <begin position="476"/>
        <end position="498"/>
    </location>
</feature>
<feature type="transmembrane region" description="Helical" evidence="8">
    <location>
        <begin position="319"/>
        <end position="343"/>
    </location>
</feature>
<dbReference type="Gene3D" id="3.40.190.10">
    <property type="entry name" value="Periplasmic binding protein-like II"/>
    <property type="match status" value="1"/>
</dbReference>
<evidence type="ECO:0000256" key="6">
    <source>
        <dbReference type="ARBA" id="ARBA00035642"/>
    </source>
</evidence>
<gene>
    <name evidence="11" type="ORF">GEV02_20075</name>
</gene>
<dbReference type="SUPFAM" id="SSF53850">
    <property type="entry name" value="Periplasmic binding protein-like II"/>
    <property type="match status" value="1"/>
</dbReference>
<comment type="similarity">
    <text evidence="6">In the C-terminal section; belongs to the OsmX family.</text>
</comment>
<dbReference type="PANTHER" id="PTHR30177">
    <property type="entry name" value="GLYCINE BETAINE/L-PROLINE TRANSPORT SYSTEM PERMEASE PROTEIN PROW"/>
    <property type="match status" value="1"/>
</dbReference>
<accession>A0A6A7N5T8</accession>
<keyword evidence="2 8" id="KW-0813">Transport</keyword>
<keyword evidence="3 8" id="KW-0812">Transmembrane</keyword>
<evidence type="ECO:0000313" key="11">
    <source>
        <dbReference type="EMBL" id="MQA40453.1"/>
    </source>
</evidence>
<dbReference type="PROSITE" id="PS50928">
    <property type="entry name" value="ABC_TM1"/>
    <property type="match status" value="1"/>
</dbReference>
<dbReference type="InterPro" id="IPR035906">
    <property type="entry name" value="MetI-like_sf"/>
</dbReference>
<evidence type="ECO:0000256" key="8">
    <source>
        <dbReference type="RuleBase" id="RU363032"/>
    </source>
</evidence>
<comment type="caution">
    <text evidence="11">The sequence shown here is derived from an EMBL/GenBank/DDBJ whole genome shotgun (WGS) entry which is preliminary data.</text>
</comment>
<evidence type="ECO:0000256" key="9">
    <source>
        <dbReference type="SAM" id="SignalP"/>
    </source>
</evidence>
<evidence type="ECO:0000256" key="3">
    <source>
        <dbReference type="ARBA" id="ARBA00022692"/>
    </source>
</evidence>
<dbReference type="Gene3D" id="1.10.3720.10">
    <property type="entry name" value="MetI-like"/>
    <property type="match status" value="1"/>
</dbReference>
<dbReference type="GO" id="GO:0031460">
    <property type="term" value="P:glycine betaine transport"/>
    <property type="evidence" value="ECO:0007669"/>
    <property type="project" value="TreeGrafter"/>
</dbReference>
<feature type="transmembrane region" description="Helical" evidence="8">
    <location>
        <begin position="363"/>
        <end position="391"/>
    </location>
</feature>
<feature type="transmembrane region" description="Helical" evidence="8">
    <location>
        <begin position="430"/>
        <end position="456"/>
    </location>
</feature>
<evidence type="ECO:0000313" key="12">
    <source>
        <dbReference type="Proteomes" id="UP000440498"/>
    </source>
</evidence>
<dbReference type="AlphaFoldDB" id="A0A6A7N5T8"/>
<reference evidence="11 12" key="1">
    <citation type="submission" date="2019-10" db="EMBL/GenBank/DDBJ databases">
        <title>Two novel species isolated from a subtropical stream in China.</title>
        <authorList>
            <person name="Lu H."/>
        </authorList>
    </citation>
    <scope>NUCLEOTIDE SEQUENCE [LARGE SCALE GENOMIC DNA]</scope>
    <source>
        <strain evidence="11 12">FT29W</strain>
    </source>
</reference>
<evidence type="ECO:0000256" key="2">
    <source>
        <dbReference type="ARBA" id="ARBA00022448"/>
    </source>
</evidence>
<dbReference type="CDD" id="cd06261">
    <property type="entry name" value="TM_PBP2"/>
    <property type="match status" value="1"/>
</dbReference>
<keyword evidence="4 8" id="KW-1133">Transmembrane helix</keyword>
<dbReference type="Proteomes" id="UP000440498">
    <property type="component" value="Unassembled WGS sequence"/>
</dbReference>
<evidence type="ECO:0000259" key="10">
    <source>
        <dbReference type="PROSITE" id="PS50928"/>
    </source>
</evidence>
<sequence length="512" mass="54474">MQGRLLVIFLALWFGGAACAASGDTLHVGSKRFTESYILGEVLAQTSSPHAKVEHLQGLGNTAIVLAALQAGRIDVYPEYLGTIDLEILKHQQAAPLEQIRRELAPMGLGVAVPLGFNNTYALAVRGDADGLKKLSELVTQPRLRFGLSHEFIGRADGWPGLAKRYGLPQRPEGLDHGIAYEALMQRQVDVIDIYSTDAKIRQYGLRVLEDDRAYFPRYDAVLLYRLDAAERFPAAWKAITQLEGRISAADMIAMNAAAEIDGQNFANVARDWLAAHKPLASGAALTAAGAAPAAAPVRDGLMAKLFDKNLWPQTRQHLTLVLVAVLLACVIGIPMGVLAAALPRLRQVVLGLAGVLQTVPSLALLALLIPLLGMIGTVPALVALLVYALLPIVRNTCTGLLQVPEGLRLAAQALGLRPWQRLVHVELPLALPVILAGVKTAAVMSVGTATIAAFIGAGGYGERITIGLALNDNDMLLAGAIPAALLALLTQAAFELLERLAVRGRAASQRV</sequence>
<name>A0A6A7N5T8_9BURK</name>
<protein>
    <submittedName>
        <fullName evidence="11">ABC transporter permease subunit</fullName>
    </submittedName>
</protein>
<comment type="similarity">
    <text evidence="8">Belongs to the binding-protein-dependent transport system permease family.</text>
</comment>
<dbReference type="PROSITE" id="PS51257">
    <property type="entry name" value="PROKAR_LIPOPROTEIN"/>
    <property type="match status" value="1"/>
</dbReference>
<comment type="similarity">
    <text evidence="7">In the N-terminal section; belongs to the binding-protein-dependent transport system permease family.</text>
</comment>
<evidence type="ECO:0000256" key="7">
    <source>
        <dbReference type="ARBA" id="ARBA00035652"/>
    </source>
</evidence>
<dbReference type="Pfam" id="PF00528">
    <property type="entry name" value="BPD_transp_1"/>
    <property type="match status" value="1"/>
</dbReference>
<dbReference type="SUPFAM" id="SSF161098">
    <property type="entry name" value="MetI-like"/>
    <property type="match status" value="1"/>
</dbReference>
<dbReference type="InterPro" id="IPR051204">
    <property type="entry name" value="ABC_transp_perm/SBD"/>
</dbReference>
<feature type="domain" description="ABC transmembrane type-1" evidence="10">
    <location>
        <begin position="315"/>
        <end position="499"/>
    </location>
</feature>